<organism evidence="1 2">
    <name type="scientific">Euphydryas editha</name>
    <name type="common">Edith's checkerspot</name>
    <dbReference type="NCBI Taxonomy" id="104508"/>
    <lineage>
        <taxon>Eukaryota</taxon>
        <taxon>Metazoa</taxon>
        <taxon>Ecdysozoa</taxon>
        <taxon>Arthropoda</taxon>
        <taxon>Hexapoda</taxon>
        <taxon>Insecta</taxon>
        <taxon>Pterygota</taxon>
        <taxon>Neoptera</taxon>
        <taxon>Endopterygota</taxon>
        <taxon>Lepidoptera</taxon>
        <taxon>Glossata</taxon>
        <taxon>Ditrysia</taxon>
        <taxon>Papilionoidea</taxon>
        <taxon>Nymphalidae</taxon>
        <taxon>Nymphalinae</taxon>
        <taxon>Euphydryas</taxon>
    </lineage>
</organism>
<evidence type="ECO:0000313" key="1">
    <source>
        <dbReference type="EMBL" id="CAH2108185.1"/>
    </source>
</evidence>
<protein>
    <submittedName>
        <fullName evidence="1">Uncharacterized protein</fullName>
    </submittedName>
</protein>
<reference evidence="1" key="1">
    <citation type="submission" date="2022-03" db="EMBL/GenBank/DDBJ databases">
        <authorList>
            <person name="Tunstrom K."/>
        </authorList>
    </citation>
    <scope>NUCLEOTIDE SEQUENCE</scope>
</reference>
<sequence length="205" mass="24119">MSYDCPLKLYNTLRQLFVNIYNDSYKTQLTRTSDRNKRWVTDKLKHMITERDGLFTLWSYDPKNMVKRLAYTKDRNKCKKLINNCNNDFVKQSIINCNKNIRKIWEKINVILGKEKKSLNSIILNNMSNQGDAENICNGFAATFDEEIQRIQHVCNVKLLKRNDYVKQPDRCMRWQPVSNQYVDKMIKSMNSHKSTGSGGYSIGK</sequence>
<dbReference type="Proteomes" id="UP001153954">
    <property type="component" value="Unassembled WGS sequence"/>
</dbReference>
<gene>
    <name evidence="1" type="ORF">EEDITHA_LOCUS22144</name>
</gene>
<dbReference type="AlphaFoldDB" id="A0AAU9V803"/>
<proteinExistence type="predicted"/>
<evidence type="ECO:0000313" key="2">
    <source>
        <dbReference type="Proteomes" id="UP001153954"/>
    </source>
</evidence>
<keyword evidence="2" id="KW-1185">Reference proteome</keyword>
<name>A0AAU9V803_EUPED</name>
<dbReference type="EMBL" id="CAKOGL010000031">
    <property type="protein sequence ID" value="CAH2108185.1"/>
    <property type="molecule type" value="Genomic_DNA"/>
</dbReference>
<comment type="caution">
    <text evidence="1">The sequence shown here is derived from an EMBL/GenBank/DDBJ whole genome shotgun (WGS) entry which is preliminary data.</text>
</comment>
<accession>A0AAU9V803</accession>